<dbReference type="PANTHER" id="PTHR33387">
    <property type="entry name" value="RMLC-LIKE JELLY ROLL FOLD PROTEIN"/>
    <property type="match status" value="1"/>
</dbReference>
<dbReference type="InterPro" id="IPR011051">
    <property type="entry name" value="RmlC_Cupin_sf"/>
</dbReference>
<dbReference type="Gene3D" id="3.20.170.20">
    <property type="entry name" value="Protein of unknown function DUF952"/>
    <property type="match status" value="1"/>
</dbReference>
<name>A0ABU2H290_9ACTN</name>
<feature type="domain" description="DUF985" evidence="1">
    <location>
        <begin position="126"/>
        <end position="258"/>
    </location>
</feature>
<dbReference type="SUPFAM" id="SSF51182">
    <property type="entry name" value="RmlC-like cupins"/>
    <property type="match status" value="1"/>
</dbReference>
<dbReference type="SUPFAM" id="SSF56399">
    <property type="entry name" value="ADP-ribosylation"/>
    <property type="match status" value="1"/>
</dbReference>
<keyword evidence="3" id="KW-1185">Reference proteome</keyword>
<dbReference type="Proteomes" id="UP001250214">
    <property type="component" value="Unassembled WGS sequence"/>
</dbReference>
<dbReference type="InterPro" id="IPR009327">
    <property type="entry name" value="Cupin_DUF985"/>
</dbReference>
<protein>
    <submittedName>
        <fullName evidence="2">Cupin domain-containing protein</fullName>
    </submittedName>
</protein>
<accession>A0ABU2H290</accession>
<sequence>MTHVLHLLSVHDEQWDEDGLLRPASLHDEGFVHASDSAHTLLAVANFLYRNASAPLVALVLDVERLGCTVRWEEPSPAPPPGIPAGTTFPHIYGPLRREAVVDRQYLRPDPDGGYLGVEPRPATADILDMYPHPEGGWFRETWRTGTTLTPSGYSGSRATATAIHYLLGPGESSRWHRVRSDELWIFNRGGPLELSLGGDTSTPTAPTTMHLGPELEQGQQCQLLVPSQTWQSARPVSGECLVTCVVSPGFDFADFEVTANAT</sequence>
<dbReference type="Pfam" id="PF06108">
    <property type="entry name" value="DUF952"/>
    <property type="match status" value="1"/>
</dbReference>
<dbReference type="RefSeq" id="WP_310910491.1">
    <property type="nucleotide sequence ID" value="NZ_JAVLVT010000001.1"/>
</dbReference>
<evidence type="ECO:0000259" key="1">
    <source>
        <dbReference type="Pfam" id="PF06172"/>
    </source>
</evidence>
<evidence type="ECO:0000313" key="3">
    <source>
        <dbReference type="Proteomes" id="UP001250214"/>
    </source>
</evidence>
<gene>
    <name evidence="2" type="ORF">RIF23_01585</name>
</gene>
<dbReference type="EMBL" id="JAVLVT010000001">
    <property type="protein sequence ID" value="MDS1268980.1"/>
    <property type="molecule type" value="Genomic_DNA"/>
</dbReference>
<dbReference type="PANTHER" id="PTHR33387:SF3">
    <property type="entry name" value="DUF985 DOMAIN-CONTAINING PROTEIN"/>
    <property type="match status" value="1"/>
</dbReference>
<comment type="caution">
    <text evidence="2">The sequence shown here is derived from an EMBL/GenBank/DDBJ whole genome shotgun (WGS) entry which is preliminary data.</text>
</comment>
<evidence type="ECO:0000313" key="2">
    <source>
        <dbReference type="EMBL" id="MDS1268980.1"/>
    </source>
</evidence>
<dbReference type="InterPro" id="IPR039935">
    <property type="entry name" value="YML079W-like"/>
</dbReference>
<proteinExistence type="predicted"/>
<dbReference type="CDD" id="cd06121">
    <property type="entry name" value="cupin_YML079wp"/>
    <property type="match status" value="1"/>
</dbReference>
<dbReference type="Gene3D" id="2.60.120.10">
    <property type="entry name" value="Jelly Rolls"/>
    <property type="match status" value="1"/>
</dbReference>
<dbReference type="Pfam" id="PF06172">
    <property type="entry name" value="Cupin_5"/>
    <property type="match status" value="1"/>
</dbReference>
<dbReference type="InterPro" id="IPR009297">
    <property type="entry name" value="DUF952"/>
</dbReference>
<dbReference type="InterPro" id="IPR014710">
    <property type="entry name" value="RmlC-like_jellyroll"/>
</dbReference>
<organism evidence="2 3">
    <name type="scientific">Lipingzhangella rawalii</name>
    <dbReference type="NCBI Taxonomy" id="2055835"/>
    <lineage>
        <taxon>Bacteria</taxon>
        <taxon>Bacillati</taxon>
        <taxon>Actinomycetota</taxon>
        <taxon>Actinomycetes</taxon>
        <taxon>Streptosporangiales</taxon>
        <taxon>Nocardiopsidaceae</taxon>
        <taxon>Lipingzhangella</taxon>
    </lineage>
</organism>
<reference evidence="3" key="1">
    <citation type="submission" date="2023-07" db="EMBL/GenBank/DDBJ databases">
        <title>Novel species in the genus Lipingzhangella isolated from Sambhar Salt Lake.</title>
        <authorList>
            <person name="Jiya N."/>
            <person name="Kajale S."/>
            <person name="Sharma A."/>
        </authorList>
    </citation>
    <scope>NUCLEOTIDE SEQUENCE [LARGE SCALE GENOMIC DNA]</scope>
    <source>
        <strain evidence="3">LS1_29</strain>
    </source>
</reference>